<reference evidence="1" key="2">
    <citation type="journal article" date="2022" name="New Phytol.">
        <title>Evolutionary transition to the ectomycorrhizal habit in the genomes of a hyperdiverse lineage of mushroom-forming fungi.</title>
        <authorList>
            <person name="Looney B."/>
            <person name="Miyauchi S."/>
            <person name="Morin E."/>
            <person name="Drula E."/>
            <person name="Courty P.E."/>
            <person name="Kohler A."/>
            <person name="Kuo A."/>
            <person name="LaButti K."/>
            <person name="Pangilinan J."/>
            <person name="Lipzen A."/>
            <person name="Riley R."/>
            <person name="Andreopoulos W."/>
            <person name="He G."/>
            <person name="Johnson J."/>
            <person name="Nolan M."/>
            <person name="Tritt A."/>
            <person name="Barry K.W."/>
            <person name="Grigoriev I.V."/>
            <person name="Nagy L.G."/>
            <person name="Hibbett D."/>
            <person name="Henrissat B."/>
            <person name="Matheny P.B."/>
            <person name="Labbe J."/>
            <person name="Martin F.M."/>
        </authorList>
    </citation>
    <scope>NUCLEOTIDE SEQUENCE</scope>
    <source>
        <strain evidence="1">FP105234-sp</strain>
    </source>
</reference>
<dbReference type="Proteomes" id="UP000814033">
    <property type="component" value="Unassembled WGS sequence"/>
</dbReference>
<proteinExistence type="predicted"/>
<protein>
    <submittedName>
        <fullName evidence="1">PEBP-like protein</fullName>
    </submittedName>
</protein>
<evidence type="ECO:0000313" key="2">
    <source>
        <dbReference type="Proteomes" id="UP000814033"/>
    </source>
</evidence>
<dbReference type="EMBL" id="MU275851">
    <property type="protein sequence ID" value="KAI0051554.1"/>
    <property type="molecule type" value="Genomic_DNA"/>
</dbReference>
<sequence length="208" mass="22917">MSLDPLSSVISALEREHIIPDVLPESFQPSLLFSIVYPNGKEVLLGNELSVSDTAEEPSINMMPMNIPIEQAEATGEDAPVDLSYTLVMLDPDAPGRSDFRFRSFRHWVVTGLTARSEGISETADFTALQTKASATTYYAPGARAGSGTHRYTFLLFQEPSGFALPPDAPEHRSEKDDRKTWNAVEFGRRYGLTLVGASFFLVHTDSE</sequence>
<reference evidence="1" key="1">
    <citation type="submission" date="2021-02" db="EMBL/GenBank/DDBJ databases">
        <authorList>
            <consortium name="DOE Joint Genome Institute"/>
            <person name="Ahrendt S."/>
            <person name="Looney B.P."/>
            <person name="Miyauchi S."/>
            <person name="Morin E."/>
            <person name="Drula E."/>
            <person name="Courty P.E."/>
            <person name="Chicoki N."/>
            <person name="Fauchery L."/>
            <person name="Kohler A."/>
            <person name="Kuo A."/>
            <person name="Labutti K."/>
            <person name="Pangilinan J."/>
            <person name="Lipzen A."/>
            <person name="Riley R."/>
            <person name="Andreopoulos W."/>
            <person name="He G."/>
            <person name="Johnson J."/>
            <person name="Barry K.W."/>
            <person name="Grigoriev I.V."/>
            <person name="Nagy L."/>
            <person name="Hibbett D."/>
            <person name="Henrissat B."/>
            <person name="Matheny P.B."/>
            <person name="Labbe J."/>
            <person name="Martin F."/>
        </authorList>
    </citation>
    <scope>NUCLEOTIDE SEQUENCE</scope>
    <source>
        <strain evidence="1">FP105234-sp</strain>
    </source>
</reference>
<accession>A0ACB8S5N3</accession>
<comment type="caution">
    <text evidence="1">The sequence shown here is derived from an EMBL/GenBank/DDBJ whole genome shotgun (WGS) entry which is preliminary data.</text>
</comment>
<organism evidence="1 2">
    <name type="scientific">Auriscalpium vulgare</name>
    <dbReference type="NCBI Taxonomy" id="40419"/>
    <lineage>
        <taxon>Eukaryota</taxon>
        <taxon>Fungi</taxon>
        <taxon>Dikarya</taxon>
        <taxon>Basidiomycota</taxon>
        <taxon>Agaricomycotina</taxon>
        <taxon>Agaricomycetes</taxon>
        <taxon>Russulales</taxon>
        <taxon>Auriscalpiaceae</taxon>
        <taxon>Auriscalpium</taxon>
    </lineage>
</organism>
<evidence type="ECO:0000313" key="1">
    <source>
        <dbReference type="EMBL" id="KAI0051554.1"/>
    </source>
</evidence>
<keyword evidence="2" id="KW-1185">Reference proteome</keyword>
<name>A0ACB8S5N3_9AGAM</name>
<gene>
    <name evidence="1" type="ORF">FA95DRAFT_236530</name>
</gene>